<evidence type="ECO:0000256" key="1">
    <source>
        <dbReference type="ARBA" id="ARBA00004167"/>
    </source>
</evidence>
<evidence type="ECO:0000259" key="7">
    <source>
        <dbReference type="Pfam" id="PF03168"/>
    </source>
</evidence>
<name>A0ABR2M0W6_9ASPA</name>
<feature type="transmembrane region" description="Helical" evidence="6">
    <location>
        <begin position="43"/>
        <end position="63"/>
    </location>
</feature>
<protein>
    <recommendedName>
        <fullName evidence="7">Late embryogenesis abundant protein LEA-2 subgroup domain-containing protein</fullName>
    </recommendedName>
</protein>
<dbReference type="Gene3D" id="2.60.40.1820">
    <property type="match status" value="1"/>
</dbReference>
<dbReference type="PANTHER" id="PTHR31234">
    <property type="entry name" value="LATE EMBRYOGENESIS ABUNDANT (LEA) HYDROXYPROLINE-RICH GLYCOPROTEIN FAMILY"/>
    <property type="match status" value="1"/>
</dbReference>
<organism evidence="8 9">
    <name type="scientific">Platanthera guangdongensis</name>
    <dbReference type="NCBI Taxonomy" id="2320717"/>
    <lineage>
        <taxon>Eukaryota</taxon>
        <taxon>Viridiplantae</taxon>
        <taxon>Streptophyta</taxon>
        <taxon>Embryophyta</taxon>
        <taxon>Tracheophyta</taxon>
        <taxon>Spermatophyta</taxon>
        <taxon>Magnoliopsida</taxon>
        <taxon>Liliopsida</taxon>
        <taxon>Asparagales</taxon>
        <taxon>Orchidaceae</taxon>
        <taxon>Orchidoideae</taxon>
        <taxon>Orchideae</taxon>
        <taxon>Orchidinae</taxon>
        <taxon>Platanthera</taxon>
    </lineage>
</organism>
<evidence type="ECO:0000256" key="6">
    <source>
        <dbReference type="SAM" id="Phobius"/>
    </source>
</evidence>
<feature type="domain" description="Late embryogenesis abundant protein LEA-2 subgroup" evidence="7">
    <location>
        <begin position="97"/>
        <end position="182"/>
    </location>
</feature>
<evidence type="ECO:0000313" key="8">
    <source>
        <dbReference type="EMBL" id="KAK8956120.1"/>
    </source>
</evidence>
<keyword evidence="9" id="KW-1185">Reference proteome</keyword>
<gene>
    <name evidence="8" type="ORF">KSP40_PGU019829</name>
</gene>
<evidence type="ECO:0000256" key="4">
    <source>
        <dbReference type="ARBA" id="ARBA00023136"/>
    </source>
</evidence>
<reference evidence="8 9" key="1">
    <citation type="journal article" date="2022" name="Nat. Plants">
        <title>Genomes of leafy and leafless Platanthera orchids illuminate the evolution of mycoheterotrophy.</title>
        <authorList>
            <person name="Li M.H."/>
            <person name="Liu K.W."/>
            <person name="Li Z."/>
            <person name="Lu H.C."/>
            <person name="Ye Q.L."/>
            <person name="Zhang D."/>
            <person name="Wang J.Y."/>
            <person name="Li Y.F."/>
            <person name="Zhong Z.M."/>
            <person name="Liu X."/>
            <person name="Yu X."/>
            <person name="Liu D.K."/>
            <person name="Tu X.D."/>
            <person name="Liu B."/>
            <person name="Hao Y."/>
            <person name="Liao X.Y."/>
            <person name="Jiang Y.T."/>
            <person name="Sun W.H."/>
            <person name="Chen J."/>
            <person name="Chen Y.Q."/>
            <person name="Ai Y."/>
            <person name="Zhai J.W."/>
            <person name="Wu S.S."/>
            <person name="Zhou Z."/>
            <person name="Hsiao Y.Y."/>
            <person name="Wu W.L."/>
            <person name="Chen Y.Y."/>
            <person name="Lin Y.F."/>
            <person name="Hsu J.L."/>
            <person name="Li C.Y."/>
            <person name="Wang Z.W."/>
            <person name="Zhao X."/>
            <person name="Zhong W.Y."/>
            <person name="Ma X.K."/>
            <person name="Ma L."/>
            <person name="Huang J."/>
            <person name="Chen G.Z."/>
            <person name="Huang M.Z."/>
            <person name="Huang L."/>
            <person name="Peng D.H."/>
            <person name="Luo Y.B."/>
            <person name="Zou S.Q."/>
            <person name="Chen S.P."/>
            <person name="Lan S."/>
            <person name="Tsai W.C."/>
            <person name="Van de Peer Y."/>
            <person name="Liu Z.J."/>
        </authorList>
    </citation>
    <scope>NUCLEOTIDE SEQUENCE [LARGE SCALE GENOMIC DNA]</scope>
    <source>
        <strain evidence="8">Lor288</strain>
    </source>
</reference>
<keyword evidence="4 6" id="KW-0472">Membrane</keyword>
<feature type="region of interest" description="Disordered" evidence="5">
    <location>
        <begin position="1"/>
        <end position="23"/>
    </location>
</feature>
<proteinExistence type="predicted"/>
<evidence type="ECO:0000256" key="3">
    <source>
        <dbReference type="ARBA" id="ARBA00022989"/>
    </source>
</evidence>
<dbReference type="PANTHER" id="PTHR31234:SF2">
    <property type="entry name" value="OS05G0199100 PROTEIN"/>
    <property type="match status" value="1"/>
</dbReference>
<evidence type="ECO:0000256" key="2">
    <source>
        <dbReference type="ARBA" id="ARBA00022692"/>
    </source>
</evidence>
<dbReference type="InterPro" id="IPR044839">
    <property type="entry name" value="NDR1-like"/>
</dbReference>
<dbReference type="InterPro" id="IPR004864">
    <property type="entry name" value="LEA_2"/>
</dbReference>
<dbReference type="Proteomes" id="UP001412067">
    <property type="component" value="Unassembled WGS sequence"/>
</dbReference>
<keyword evidence="2 6" id="KW-0812">Transmembrane</keyword>
<evidence type="ECO:0000313" key="9">
    <source>
        <dbReference type="Proteomes" id="UP001412067"/>
    </source>
</evidence>
<keyword evidence="3 6" id="KW-1133">Transmembrane helix</keyword>
<sequence>MADTVYSKPNPQPPSKSQLYNRPIYRPQAPQTSNGCRRCCCSLIIALLSLILLGAVAGGIFYAKFRPKRPTFSITSIRISALNSTPSNHLTSRLNITITARNPNRKIAYLYDQISISISSNGASIGEGSLPGFVHGAKTSAVMSSTASTSADLRKSSIPLEIEMETKVGIKLGKVSTKRVGFKIYCDGIEIASHRDNNKKKPTPAPAPAPAPAAALDSTCKVKLRMQIWKWTI</sequence>
<accession>A0ABR2M0W6</accession>
<comment type="subcellular location">
    <subcellularLocation>
        <location evidence="1">Membrane</location>
        <topology evidence="1">Single-pass membrane protein</topology>
    </subcellularLocation>
</comment>
<dbReference type="Pfam" id="PF03168">
    <property type="entry name" value="LEA_2"/>
    <property type="match status" value="1"/>
</dbReference>
<evidence type="ECO:0000256" key="5">
    <source>
        <dbReference type="SAM" id="MobiDB-lite"/>
    </source>
</evidence>
<dbReference type="SUPFAM" id="SSF117070">
    <property type="entry name" value="LEA14-like"/>
    <property type="match status" value="1"/>
</dbReference>
<comment type="caution">
    <text evidence="8">The sequence shown here is derived from an EMBL/GenBank/DDBJ whole genome shotgun (WGS) entry which is preliminary data.</text>
</comment>
<dbReference type="EMBL" id="JBBWWR010000013">
    <property type="protein sequence ID" value="KAK8956120.1"/>
    <property type="molecule type" value="Genomic_DNA"/>
</dbReference>